<evidence type="ECO:0000313" key="3">
    <source>
        <dbReference type="Proteomes" id="UP000218784"/>
    </source>
</evidence>
<dbReference type="EMBL" id="NWVD01000001">
    <property type="protein sequence ID" value="PCG10954.1"/>
    <property type="molecule type" value="Genomic_DNA"/>
</dbReference>
<dbReference type="InterPro" id="IPR001296">
    <property type="entry name" value="Glyco_trans_1"/>
</dbReference>
<dbReference type="AlphaFoldDB" id="A0A2A4I2U9"/>
<protein>
    <recommendedName>
        <fullName evidence="1">Glycosyl transferase family 1 domain-containing protein</fullName>
    </recommendedName>
</protein>
<dbReference type="GO" id="GO:0016757">
    <property type="term" value="F:glycosyltransferase activity"/>
    <property type="evidence" value="ECO:0007669"/>
    <property type="project" value="InterPro"/>
</dbReference>
<accession>A0A2A4I2U9</accession>
<proteinExistence type="predicted"/>
<sequence length="220" mass="23541">MSPELAARDAAWLPARPIRVAPEPNLPRDHHPLPRAVAEPPHILAIGRLEPQKDMALALRTFAVLRAQRPARLTILGDGPDRARLEALSRRLGIAQDVAMPGFVGDVAQRLSHAACLLMTSRYEGFPAVPVEALAADVPVVATDCSPVLRGLIATPLHGEVVADRHPALLAAALGRAIALPPISDGVRPANATPYSSPTAARRYLDIFDEAITLHPLRCK</sequence>
<dbReference type="Pfam" id="PF00534">
    <property type="entry name" value="Glycos_transf_1"/>
    <property type="match status" value="1"/>
</dbReference>
<keyword evidence="3" id="KW-1185">Reference proteome</keyword>
<evidence type="ECO:0000259" key="1">
    <source>
        <dbReference type="Pfam" id="PF00534"/>
    </source>
</evidence>
<name>A0A2A4I2U9_9SPHN</name>
<comment type="caution">
    <text evidence="2">The sequence shown here is derived from an EMBL/GenBank/DDBJ whole genome shotgun (WGS) entry which is preliminary data.</text>
</comment>
<gene>
    <name evidence="2" type="ORF">COA17_03990</name>
</gene>
<reference evidence="2 3" key="1">
    <citation type="submission" date="2017-09" db="EMBL/GenBank/DDBJ databases">
        <title>Sphingomonas ginsenosidimutans KACC 14949, whole genome shotgun sequence.</title>
        <authorList>
            <person name="Feng G."/>
            <person name="Zhu H."/>
        </authorList>
    </citation>
    <scope>NUCLEOTIDE SEQUENCE [LARGE SCALE GENOMIC DNA]</scope>
    <source>
        <strain evidence="2 3">KACC 14949</strain>
    </source>
</reference>
<organism evidence="2 3">
    <name type="scientific">Sphingomonas ginsenosidimutans</name>
    <dbReference type="NCBI Taxonomy" id="862134"/>
    <lineage>
        <taxon>Bacteria</taxon>
        <taxon>Pseudomonadati</taxon>
        <taxon>Pseudomonadota</taxon>
        <taxon>Alphaproteobacteria</taxon>
        <taxon>Sphingomonadales</taxon>
        <taxon>Sphingomonadaceae</taxon>
        <taxon>Sphingomonas</taxon>
    </lineage>
</organism>
<evidence type="ECO:0000313" key="2">
    <source>
        <dbReference type="EMBL" id="PCG10954.1"/>
    </source>
</evidence>
<dbReference type="PANTHER" id="PTHR12526">
    <property type="entry name" value="GLYCOSYLTRANSFERASE"/>
    <property type="match status" value="1"/>
</dbReference>
<dbReference type="Gene3D" id="3.40.50.2000">
    <property type="entry name" value="Glycogen Phosphorylase B"/>
    <property type="match status" value="1"/>
</dbReference>
<feature type="domain" description="Glycosyl transferase family 1" evidence="1">
    <location>
        <begin position="38"/>
        <end position="181"/>
    </location>
</feature>
<dbReference type="PANTHER" id="PTHR12526:SF636">
    <property type="entry name" value="BLL3647 PROTEIN"/>
    <property type="match status" value="1"/>
</dbReference>
<dbReference type="Proteomes" id="UP000218784">
    <property type="component" value="Unassembled WGS sequence"/>
</dbReference>
<dbReference type="SUPFAM" id="SSF53756">
    <property type="entry name" value="UDP-Glycosyltransferase/glycogen phosphorylase"/>
    <property type="match status" value="1"/>
</dbReference>